<evidence type="ECO:0008006" key="6">
    <source>
        <dbReference type="Google" id="ProtNLM"/>
    </source>
</evidence>
<reference evidence="4" key="3">
    <citation type="submission" date="2015-04" db="UniProtKB">
        <authorList>
            <consortium name="EnsemblPlants"/>
        </authorList>
    </citation>
    <scope>IDENTIFICATION</scope>
</reference>
<reference evidence="5" key="2">
    <citation type="submission" date="2013-12" db="EMBL/GenBank/DDBJ databases">
        <authorList>
            <person name="Yu Y."/>
            <person name="Lee S."/>
            <person name="de Baynast K."/>
            <person name="Wissotski M."/>
            <person name="Liu L."/>
            <person name="Talag J."/>
            <person name="Goicoechea J."/>
            <person name="Angelova A."/>
            <person name="Jetty R."/>
            <person name="Kudrna D."/>
            <person name="Golser W."/>
            <person name="Rivera L."/>
            <person name="Zhang J."/>
            <person name="Wing R."/>
        </authorList>
    </citation>
    <scope>NUCLEOTIDE SEQUENCE</scope>
</reference>
<dbReference type="Gramene" id="LPERR03G29160.1">
    <property type="protein sequence ID" value="LPERR03G29160.1"/>
    <property type="gene ID" value="LPERR03G29160"/>
</dbReference>
<dbReference type="eggNOG" id="KOG1192">
    <property type="taxonomic scope" value="Eukaryota"/>
</dbReference>
<dbReference type="Pfam" id="PF00201">
    <property type="entry name" value="UDPGT"/>
    <property type="match status" value="4"/>
</dbReference>
<reference evidence="4 5" key="1">
    <citation type="submission" date="2012-08" db="EMBL/GenBank/DDBJ databases">
        <title>Oryza genome evolution.</title>
        <authorList>
            <person name="Wing R.A."/>
        </authorList>
    </citation>
    <scope>NUCLEOTIDE SEQUENCE</scope>
</reference>
<keyword evidence="2" id="KW-0808">Transferase</keyword>
<dbReference type="HOGENOM" id="CLU_001724_8_7_1"/>
<dbReference type="PROSITE" id="PS00375">
    <property type="entry name" value="UDPGT"/>
    <property type="match status" value="1"/>
</dbReference>
<sequence length="2018" mass="223417">MAKGHVLVIPMPCQGHVIPLMELSHRLADEGFEVTFVNTEVDHALVVSALPAGGAAALAARRIHLAAIPDGLAGDEDRKDLNKLIDAYSHHMPGHLERLLAEMVAAGRPPVRWLVGDINMGWSFAVARRMGIRVVSFWPASMACLAFMLRIPNLIEDGVLDEKGWPARKETLQLAPGMPPLHTSLISWNNSSAAEGQHIIFDLVCRNNKLNAEFAEITICNSFHDAEPGAFDLFPNFLPVGPLTAGDERDELRRRPVGHFLPEDAACLDWLDAQPDRSVVYVAFGSLAIFNARQFVELAEGLVLSGRPFLWVVRPDFTPGLSKPWLDAFRRRLVDDGGEKKRGIVVDWCSQKRVLEHGAVACFVTHCGWNSTLEGVRNGVPMLCWPYFCDQFLDRSYVVEVWRTGLAVEAAGDGEDGSEGVVVTREEVRRKVEKVVGDEEIRKRARVMRDAARACVGEGGSSQRNFRSTLLYGLWPCNLWPIAGGPPRGERESDSSPPPPSCRRRRRPADDCFVTTCGLIRQQAVKSTPHISHQKSPSKADAVLAFLAGSALRLSKADIADVVARDPLILKLQRGENPRASAPTVSPVTSSRASSGCPHSSSAASTISEKLGFWIPFLGSPEKLLYFVKSNYYLLTADLVPSRGQSSPTSGCYVDTTACLSADTMAGKFKLPGKTFGWSQDEVASVRRLVPQHYVMKVLQEKGLMSKERFLRVAEDSGKLFEQRYIQQPHKDVLPDLADAYAAACKGNVMRNEMIRLSPMMPPIEAAELPWVTLSGTPEGRRTIIQILSRTNPTILLAEDIICNTFQDIEQGALALVPNALPVGPLEAPATLRSAGHFWPEDPTCLAWLDEQQACSVIYVAFGSFTVFDMAQVQELADGLMLVGRPFLWVIRQNFANGVGEGWLEEFRRRASGKGMIVSWAPQQRVLSHPSVACFVSHCGWNSTMEGLRHGVPFLCWPYFADQCCNQSHICNVWGTGVKLQADEQGVVTKEEIKNKVDQLLDDKEIKARAAKWKNAACTSTAEGGSSHENLLKFMMHGQRRLMPRHYVMKVLQEKGLMSKDKSFLRTAEDSEKLFEKRYLQPHKDVVPDLADAYAAARNGELPKRYMSLNDHPHVMVVPFPAQGHVMPLMELSHRLVDLGFEVDFVHTDFNRDRVLNAMADETGAIPDGIHMVSFPDGMDRDGDRADIAKLGAGLRAAMIGGIEEMIRSEGIRWVIADVSMIWVVELAATLGVHVALFSTFSVAVLALRMHVPNMLEDGILDECGNVMRNEMIRLSPMMPPIEAAELPWVTLSGTPEGRRTIIQILLRSNPTILSAEAIICNTFQDIEQGALALVPNALPVGPLEAPAALRSAGHFWPEDPNCLAWLDEQQACSVIYVAFGSFTIFDMARVQELANGLMLVGRPFLWVIRQNFANGVGEGWLEGFRRRASGKGMIVAWAPQQRVLSHPSIACFVSHCGWNSTMEGLRHGVPFLCWPYFADQCCNQSYICNVWGTGVKLQADEQGVVTKEEIKNKVDQLLDDKEIKARAAKWKNAACTSTAEGGSSHENLLKFMMHGQILLAIDHSKKTAVMATATQLHVMVLPFPAQGHVIPLMELSHRLVDQGFKIDFVNTEFNHNRVLKALAETGTIPDGIQMLSIPDGLGPADNHMDIGKLVQVLPAAMFSPLENMIRSKKIKWVIADVSMSWALELATTVGVRIALFSTYSAAAFALRRSLPKLIEDDFLDETGNVKRHEMVQLTPPIDSSEIPWVSLGSTQERRRYNIQNVIKTNRLMPLAEMVICNTFREIESEALVLLSNALPVGPLVAPTSGSTGHFLPEDLTCLTWLDAQAPNSVIYVAFGSSTIFDVAQFHELANGLALSGKPFLWVVRPNFTNGIQEDWLNAYKDHVKGKGLVISWAPQQKILSHPSIACFMSHCGWNSTMEGLLHGVPFLCWPYFSDQFCNQSYMCNVWKTGIKLCRDKEGVVTQEEIKNKVEQLLGDHKIKERAATLKTTARASIREGGSSHQNFLKFVNLLREQ</sequence>
<dbReference type="Gene3D" id="3.40.50.2000">
    <property type="entry name" value="Glycogen Phosphorylase B"/>
    <property type="match status" value="8"/>
</dbReference>
<evidence type="ECO:0000313" key="5">
    <source>
        <dbReference type="Proteomes" id="UP000032180"/>
    </source>
</evidence>
<dbReference type="CDD" id="cd03784">
    <property type="entry name" value="GT1_Gtf-like"/>
    <property type="match status" value="4"/>
</dbReference>
<name>A0A0D9VZ71_9ORYZ</name>
<protein>
    <recommendedName>
        <fullName evidence="6">UDP-glycosyltransferases domain-containing protein</fullName>
    </recommendedName>
</protein>
<dbReference type="PANTHER" id="PTHR11926">
    <property type="entry name" value="GLUCOSYL/GLUCURONOSYL TRANSFERASES"/>
    <property type="match status" value="1"/>
</dbReference>
<evidence type="ECO:0000256" key="1">
    <source>
        <dbReference type="ARBA" id="ARBA00009995"/>
    </source>
</evidence>
<dbReference type="InterPro" id="IPR002213">
    <property type="entry name" value="UDP_glucos_trans"/>
</dbReference>
<comment type="similarity">
    <text evidence="1">Belongs to the UDP-glycosyltransferase family.</text>
</comment>
<feature type="compositionally biased region" description="Low complexity" evidence="3">
    <location>
        <begin position="590"/>
        <end position="599"/>
    </location>
</feature>
<evidence type="ECO:0000256" key="3">
    <source>
        <dbReference type="SAM" id="MobiDB-lite"/>
    </source>
</evidence>
<dbReference type="EnsemblPlants" id="LPERR03G29160.1">
    <property type="protein sequence ID" value="LPERR03G29160.1"/>
    <property type="gene ID" value="LPERR03G29160"/>
</dbReference>
<evidence type="ECO:0000256" key="2">
    <source>
        <dbReference type="ARBA" id="ARBA00022679"/>
    </source>
</evidence>
<dbReference type="GO" id="GO:0080044">
    <property type="term" value="F:quercetin 7-O-glucosyltransferase activity"/>
    <property type="evidence" value="ECO:0007669"/>
    <property type="project" value="TreeGrafter"/>
</dbReference>
<evidence type="ECO:0000313" key="4">
    <source>
        <dbReference type="EnsemblPlants" id="LPERR03G29160.1"/>
    </source>
</evidence>
<keyword evidence="5" id="KW-1185">Reference proteome</keyword>
<dbReference type="InterPro" id="IPR035595">
    <property type="entry name" value="UDP_glycos_trans_CS"/>
</dbReference>
<feature type="region of interest" description="Disordered" evidence="3">
    <location>
        <begin position="576"/>
        <end position="599"/>
    </location>
</feature>
<dbReference type="PANTHER" id="PTHR11926:SF1511">
    <property type="entry name" value="GLYCOSYLTRANSFERASE"/>
    <property type="match status" value="1"/>
</dbReference>
<dbReference type="InterPro" id="IPR038538">
    <property type="entry name" value="MTERF_sf"/>
</dbReference>
<dbReference type="FunFam" id="3.40.50.2000:FF:000061">
    <property type="entry name" value="UDP-glycosyltransferase 83A1"/>
    <property type="match status" value="4"/>
</dbReference>
<dbReference type="GO" id="GO:0080043">
    <property type="term" value="F:quercetin 3-O-glucosyltransferase activity"/>
    <property type="evidence" value="ECO:0007669"/>
    <property type="project" value="TreeGrafter"/>
</dbReference>
<dbReference type="Proteomes" id="UP000032180">
    <property type="component" value="Chromosome 3"/>
</dbReference>
<accession>A0A0D9VZ71</accession>
<organism evidence="4 5">
    <name type="scientific">Leersia perrieri</name>
    <dbReference type="NCBI Taxonomy" id="77586"/>
    <lineage>
        <taxon>Eukaryota</taxon>
        <taxon>Viridiplantae</taxon>
        <taxon>Streptophyta</taxon>
        <taxon>Embryophyta</taxon>
        <taxon>Tracheophyta</taxon>
        <taxon>Spermatophyta</taxon>
        <taxon>Magnoliopsida</taxon>
        <taxon>Liliopsida</taxon>
        <taxon>Poales</taxon>
        <taxon>Poaceae</taxon>
        <taxon>BOP clade</taxon>
        <taxon>Oryzoideae</taxon>
        <taxon>Oryzeae</taxon>
        <taxon>Oryzinae</taxon>
        <taxon>Leersia</taxon>
    </lineage>
</organism>
<proteinExistence type="inferred from homology"/>
<dbReference type="SUPFAM" id="SSF53756">
    <property type="entry name" value="UDP-Glycosyltransferase/glycogen phosphorylase"/>
    <property type="match status" value="4"/>
</dbReference>
<dbReference type="Gene3D" id="1.25.70.10">
    <property type="entry name" value="Transcription termination factor 3, mitochondrial"/>
    <property type="match status" value="1"/>
</dbReference>
<dbReference type="FunFam" id="3.40.50.2000:FF:000108">
    <property type="entry name" value="UDP-glycosyltransferase 83A1"/>
    <property type="match status" value="3"/>
</dbReference>
<feature type="region of interest" description="Disordered" evidence="3">
    <location>
        <begin position="485"/>
        <end position="507"/>
    </location>
</feature>